<dbReference type="Gene3D" id="2.130.10.10">
    <property type="entry name" value="YVTN repeat-like/Quinoprotein amine dehydrogenase"/>
    <property type="match status" value="2"/>
</dbReference>
<dbReference type="SUPFAM" id="SSF101908">
    <property type="entry name" value="Putative isomerase YbhE"/>
    <property type="match status" value="1"/>
</dbReference>
<sequence>MSALADQDQADHGRDQPNIERAGSASGGPAFTHTFANAAIGAAFARTGNRLAVVLANGEVAHLTLGEPGEPTRTVAHAEATLHWLATADGVITGGDDGRVVFTPFVGAPRLLLCEPGRWINALAFEPDTGRIAVAIGRSVRVVGEGAEQSRFETHPSTVAALAFTPAGEALAAAHYGGVTLHVFGRGSRLFARKGSMVAVTVSADARFIVAAAQDREAVTWPVAGGEPMEMAGYGGKPTSLSWAGDGRHLATSGADGVIVWPFDGRTGPFGRRALELAPERKELVTTVAFHPRLRRIAYGYRDGFAAVIDFKGEPQTVVEADGEAVAALAWSPDGLRLAVCGESGRVMVRTWPKPGLLKRLFG</sequence>
<dbReference type="AlphaFoldDB" id="A0A182CZ87"/>
<dbReference type="EMBL" id="AP014854">
    <property type="protein sequence ID" value="BAR98546.1"/>
    <property type="molecule type" value="Genomic_DNA"/>
</dbReference>
<feature type="compositionally biased region" description="Basic and acidic residues" evidence="1">
    <location>
        <begin position="9"/>
        <end position="18"/>
    </location>
</feature>
<feature type="region of interest" description="Disordered" evidence="1">
    <location>
        <begin position="1"/>
        <end position="27"/>
    </location>
</feature>
<protein>
    <submittedName>
        <fullName evidence="2">Vegetatible incompatibility protein HET-E-1</fullName>
    </submittedName>
</protein>
<reference evidence="2" key="1">
    <citation type="journal article" date="2015" name="Genome Announc.">
        <title>Complete Genome Sequence of the Bacteriochlorophyll b-Producing Photosynthetic Bacterium Blastochloris viridis.</title>
        <authorList>
            <person name="Tsukatani Y."/>
            <person name="Hirose Y."/>
            <person name="Harada J."/>
            <person name="Misawa N."/>
            <person name="Mori K."/>
            <person name="Inoue K."/>
            <person name="Tamiaki H."/>
        </authorList>
    </citation>
    <scope>NUCLEOTIDE SEQUENCE [LARGE SCALE GENOMIC DNA]</scope>
    <source>
        <strain evidence="2">DSM 133</strain>
    </source>
</reference>
<gene>
    <name evidence="2" type="ORF">BV133_953</name>
</gene>
<organism evidence="2">
    <name type="scientific">Blastochloris viridis</name>
    <name type="common">Rhodopseudomonas viridis</name>
    <dbReference type="NCBI Taxonomy" id="1079"/>
    <lineage>
        <taxon>Bacteria</taxon>
        <taxon>Pseudomonadati</taxon>
        <taxon>Pseudomonadota</taxon>
        <taxon>Alphaproteobacteria</taxon>
        <taxon>Hyphomicrobiales</taxon>
        <taxon>Blastochloridaceae</taxon>
        <taxon>Blastochloris</taxon>
    </lineage>
</organism>
<dbReference type="PANTHER" id="PTHR19879:SF9">
    <property type="entry name" value="TRANSCRIPTION INITIATION FACTOR TFIID SUBUNIT 5"/>
    <property type="match status" value="1"/>
</dbReference>
<dbReference type="Pfam" id="PF00400">
    <property type="entry name" value="WD40"/>
    <property type="match status" value="2"/>
</dbReference>
<dbReference type="InterPro" id="IPR001680">
    <property type="entry name" value="WD40_rpt"/>
</dbReference>
<accession>A0A182CZ87</accession>
<dbReference type="SMART" id="SM00320">
    <property type="entry name" value="WD40"/>
    <property type="match status" value="5"/>
</dbReference>
<dbReference type="InterPro" id="IPR015943">
    <property type="entry name" value="WD40/YVTN_repeat-like_dom_sf"/>
</dbReference>
<dbReference type="PANTHER" id="PTHR19879">
    <property type="entry name" value="TRANSCRIPTION INITIATION FACTOR TFIID"/>
    <property type="match status" value="1"/>
</dbReference>
<name>A0A182CZ87_BLAVI</name>
<evidence type="ECO:0000313" key="2">
    <source>
        <dbReference type="EMBL" id="BAR98546.1"/>
    </source>
</evidence>
<evidence type="ECO:0000256" key="1">
    <source>
        <dbReference type="SAM" id="MobiDB-lite"/>
    </source>
</evidence>
<proteinExistence type="predicted"/>